<sequence length="137" mass="14985">METKKQKTWVIIAIIILGILAFLIPNQIAAQTGIKRTDLQKHDLSIPGRETVQAKIDFDGHTAFGKHSHPGEEIIYVLEGSLEYEVEGQAPVTLKAGEVLFIPAGVVHSAKNNTNTKASELATYIVEKGKPVLVMKK</sequence>
<protein>
    <submittedName>
        <fullName evidence="2">Cupin</fullName>
    </submittedName>
</protein>
<dbReference type="CDD" id="cd02235">
    <property type="entry name" value="cupin_BLL4011-like"/>
    <property type="match status" value="1"/>
</dbReference>
<gene>
    <name evidence="2" type="ORF">BKM63_19435</name>
</gene>
<dbReference type="PANTHER" id="PTHR38599">
    <property type="entry name" value="CUPIN DOMAIN PROTEIN (AFU_ORTHOLOGUE AFUA_3G13620)"/>
    <property type="match status" value="1"/>
</dbReference>
<keyword evidence="3" id="KW-1185">Reference proteome</keyword>
<accession>A0A1J7CF17</accession>
<dbReference type="OrthoDB" id="2620172at2"/>
<evidence type="ECO:0000259" key="1">
    <source>
        <dbReference type="Pfam" id="PF07883"/>
    </source>
</evidence>
<reference evidence="2 3" key="1">
    <citation type="submission" date="2016-10" db="EMBL/GenBank/DDBJ databases">
        <title>Draft Genome Sequence of Rhizobacteria Flavobacterium johnsoniae CI04.</title>
        <authorList>
            <person name="Bravo J.I."/>
            <person name="Lozano G.L."/>
            <person name="Handelsman J."/>
        </authorList>
    </citation>
    <scope>NUCLEOTIDE SEQUENCE [LARGE SCALE GENOMIC DNA]</scope>
    <source>
        <strain evidence="2 3">CI04</strain>
    </source>
</reference>
<dbReference type="EMBL" id="MLFK01000010">
    <property type="protein sequence ID" value="OIV40124.1"/>
    <property type="molecule type" value="Genomic_DNA"/>
</dbReference>
<feature type="domain" description="Cupin type-2" evidence="1">
    <location>
        <begin position="60"/>
        <end position="120"/>
    </location>
</feature>
<dbReference type="AlphaFoldDB" id="A0A1J7CF17"/>
<dbReference type="InterPro" id="IPR013096">
    <property type="entry name" value="Cupin_2"/>
</dbReference>
<dbReference type="Proteomes" id="UP000182826">
    <property type="component" value="Unassembled WGS sequence"/>
</dbReference>
<dbReference type="SUPFAM" id="SSF51182">
    <property type="entry name" value="RmlC-like cupins"/>
    <property type="match status" value="1"/>
</dbReference>
<evidence type="ECO:0000313" key="3">
    <source>
        <dbReference type="Proteomes" id="UP000182826"/>
    </source>
</evidence>
<dbReference type="Pfam" id="PF07883">
    <property type="entry name" value="Cupin_2"/>
    <property type="match status" value="1"/>
</dbReference>
<proteinExistence type="predicted"/>
<dbReference type="RefSeq" id="WP_071638249.1">
    <property type="nucleotide sequence ID" value="NZ_MLFK01000010.1"/>
</dbReference>
<evidence type="ECO:0000313" key="2">
    <source>
        <dbReference type="EMBL" id="OIV40124.1"/>
    </source>
</evidence>
<dbReference type="PANTHER" id="PTHR38599:SF1">
    <property type="entry name" value="CUPIN DOMAIN PROTEIN (AFU_ORTHOLOGUE AFUA_3G13620)"/>
    <property type="match status" value="1"/>
</dbReference>
<name>A0A1J7CF17_FLAJO</name>
<dbReference type="InterPro" id="IPR014710">
    <property type="entry name" value="RmlC-like_jellyroll"/>
</dbReference>
<organism evidence="2 3">
    <name type="scientific">Flavobacterium johnsoniae</name>
    <name type="common">Cytophaga johnsonae</name>
    <dbReference type="NCBI Taxonomy" id="986"/>
    <lineage>
        <taxon>Bacteria</taxon>
        <taxon>Pseudomonadati</taxon>
        <taxon>Bacteroidota</taxon>
        <taxon>Flavobacteriia</taxon>
        <taxon>Flavobacteriales</taxon>
        <taxon>Flavobacteriaceae</taxon>
        <taxon>Flavobacterium</taxon>
    </lineage>
</organism>
<dbReference type="InterPro" id="IPR011051">
    <property type="entry name" value="RmlC_Cupin_sf"/>
</dbReference>
<comment type="caution">
    <text evidence="2">The sequence shown here is derived from an EMBL/GenBank/DDBJ whole genome shotgun (WGS) entry which is preliminary data.</text>
</comment>
<dbReference type="Gene3D" id="2.60.120.10">
    <property type="entry name" value="Jelly Rolls"/>
    <property type="match status" value="1"/>
</dbReference>